<sequence>MNKISLSREDLEEFAANDLGFYGLDISRISSIFIAQVMQMQANKVINTHQILDEVKFLEGLKEVSSTQTASAFNREPLKGLMKKHFTDARFIMKNLGAHFGYEFGGNENLKEVINKAFANNKSGYIDDEFIKFMAHESTVGAFQKRVEKKKVSGEWIVFKKYNGENYYLTLAAHDEGDENIYSRACDAYDLDFEFLRKSN</sequence>
<evidence type="ECO:0000313" key="1">
    <source>
        <dbReference type="EMBL" id="WQH09569.1"/>
    </source>
</evidence>
<dbReference type="RefSeq" id="WP_246924819.1">
    <property type="nucleotide sequence ID" value="NZ_CP140151.1"/>
</dbReference>
<accession>A0ABZ0YBW2</accession>
<name>A0ABZ0YBW2_9GAMM</name>
<gene>
    <name evidence="1" type="ORF">SR908_02600</name>
</gene>
<reference evidence="1 2" key="1">
    <citation type="submission" date="2023-11" db="EMBL/GenBank/DDBJ databases">
        <title>MicrobeMod: A computational toolkit for identifying prokaryotic methylation and restriction-modification with nanopore sequencing.</title>
        <authorList>
            <person name="Crits-Christoph A."/>
            <person name="Kang S.C."/>
            <person name="Lee H."/>
            <person name="Ostrov N."/>
        </authorList>
    </citation>
    <scope>NUCLEOTIDE SEQUENCE [LARGE SCALE GENOMIC DNA]</scope>
    <source>
        <strain evidence="1 2">ATCC 43984</strain>
    </source>
</reference>
<keyword evidence="2" id="KW-1185">Reference proteome</keyword>
<dbReference type="EMBL" id="CP140151">
    <property type="protein sequence ID" value="WQH09569.1"/>
    <property type="molecule type" value="Genomic_DNA"/>
</dbReference>
<evidence type="ECO:0000313" key="2">
    <source>
        <dbReference type="Proteomes" id="UP001321908"/>
    </source>
</evidence>
<proteinExistence type="predicted"/>
<organism evidence="1 2">
    <name type="scientific">Chromohalobacter canadensis</name>
    <dbReference type="NCBI Taxonomy" id="141389"/>
    <lineage>
        <taxon>Bacteria</taxon>
        <taxon>Pseudomonadati</taxon>
        <taxon>Pseudomonadota</taxon>
        <taxon>Gammaproteobacteria</taxon>
        <taxon>Oceanospirillales</taxon>
        <taxon>Halomonadaceae</taxon>
        <taxon>Chromohalobacter</taxon>
    </lineage>
</organism>
<protein>
    <submittedName>
        <fullName evidence="1">Uncharacterized protein</fullName>
    </submittedName>
</protein>
<dbReference type="Proteomes" id="UP001321908">
    <property type="component" value="Chromosome"/>
</dbReference>